<feature type="signal peptide" evidence="1">
    <location>
        <begin position="1"/>
        <end position="19"/>
    </location>
</feature>
<reference evidence="2 3" key="1">
    <citation type="submission" date="2018-07" db="EMBL/GenBank/DDBJ databases">
        <title>Genome sequencing of Runella.</title>
        <authorList>
            <person name="Baek M.-G."/>
            <person name="Yi H."/>
        </authorList>
    </citation>
    <scope>NUCLEOTIDE SEQUENCE [LARGE SCALE GENOMIC DNA]</scope>
    <source>
        <strain evidence="2 3">HYN0085</strain>
    </source>
</reference>
<evidence type="ECO:0000313" key="3">
    <source>
        <dbReference type="Proteomes" id="UP000251993"/>
    </source>
</evidence>
<organism evidence="2 3">
    <name type="scientific">Runella rosea</name>
    <dbReference type="NCBI Taxonomy" id="2259595"/>
    <lineage>
        <taxon>Bacteria</taxon>
        <taxon>Pseudomonadati</taxon>
        <taxon>Bacteroidota</taxon>
        <taxon>Cytophagia</taxon>
        <taxon>Cytophagales</taxon>
        <taxon>Spirosomataceae</taxon>
        <taxon>Runella</taxon>
    </lineage>
</organism>
<sequence length="250" mass="27908">MLKAYFFLLIFGFSITAIAQQTDSQLTNTARDLINLNGFKINANNVNTGLFGIKGPKGDLVGNPYLDSTWQTGSIKLYKKIGPPGREGDSIGNVPLRLDLFVNELEIQIANTNDVRVLAGDYIRFFTLEGLERRIFLNANQFRSEDNMKGFVELIKGGRLSLVELTKLSIIKPSYNEAMALGSKDTKIVKNSQYFVVKGNTLISIGTSKKKLLDAMADRADDVEEFIKTNKLSLKSRSDITKVFAYYNNL</sequence>
<dbReference type="RefSeq" id="WP_114069897.1">
    <property type="nucleotide sequence ID" value="NZ_CP030850.1"/>
</dbReference>
<feature type="chain" id="PRO_5016888896" evidence="1">
    <location>
        <begin position="20"/>
        <end position="250"/>
    </location>
</feature>
<accession>A0A344TR65</accession>
<gene>
    <name evidence="2" type="ORF">DR864_27060</name>
</gene>
<dbReference type="EMBL" id="CP030850">
    <property type="protein sequence ID" value="AXE21136.1"/>
    <property type="molecule type" value="Genomic_DNA"/>
</dbReference>
<evidence type="ECO:0000256" key="1">
    <source>
        <dbReference type="SAM" id="SignalP"/>
    </source>
</evidence>
<evidence type="ECO:0000313" key="2">
    <source>
        <dbReference type="EMBL" id="AXE21136.1"/>
    </source>
</evidence>
<name>A0A344TR65_9BACT</name>
<proteinExistence type="predicted"/>
<keyword evidence="1" id="KW-0732">Signal</keyword>
<keyword evidence="3" id="KW-1185">Reference proteome</keyword>
<protein>
    <submittedName>
        <fullName evidence="2">Uncharacterized protein</fullName>
    </submittedName>
</protein>
<dbReference type="Proteomes" id="UP000251993">
    <property type="component" value="Chromosome"/>
</dbReference>
<dbReference type="OrthoDB" id="759189at2"/>
<dbReference type="KEGG" id="run:DR864_27060"/>
<dbReference type="AlphaFoldDB" id="A0A344TR65"/>